<dbReference type="InterPro" id="IPR016136">
    <property type="entry name" value="DNA_helicase_N/primase_C"/>
</dbReference>
<dbReference type="GO" id="GO:0005737">
    <property type="term" value="C:cytoplasm"/>
    <property type="evidence" value="ECO:0007669"/>
    <property type="project" value="TreeGrafter"/>
</dbReference>
<dbReference type="InterPro" id="IPR019475">
    <property type="entry name" value="DNA_primase_DnaB-bd"/>
</dbReference>
<comment type="domain">
    <text evidence="12">Contains an N-terminal zinc-binding domain, a central core domain that contains the primase activity, and a C-terminal DnaB-binding domain.</text>
</comment>
<dbReference type="InterPro" id="IPR013264">
    <property type="entry name" value="DNAG_N"/>
</dbReference>
<keyword evidence="9" id="KW-0460">Magnesium</keyword>
<dbReference type="PROSITE" id="PS50880">
    <property type="entry name" value="TOPRIM"/>
    <property type="match status" value="1"/>
</dbReference>
<dbReference type="Pfam" id="PF08278">
    <property type="entry name" value="DnaG_DnaB_bind"/>
    <property type="match status" value="1"/>
</dbReference>
<evidence type="ECO:0000256" key="1">
    <source>
        <dbReference type="ARBA" id="ARBA00022478"/>
    </source>
</evidence>
<reference evidence="16 17" key="1">
    <citation type="submission" date="2019-04" db="EMBL/GenBank/DDBJ databases">
        <title>Crenobacter sp. nov.</title>
        <authorList>
            <person name="Shi S."/>
        </authorList>
    </citation>
    <scope>NUCLEOTIDE SEQUENCE [LARGE SCALE GENOMIC DNA]</scope>
    <source>
        <strain evidence="16 17">GY 70310</strain>
    </source>
</reference>
<evidence type="ECO:0000256" key="2">
    <source>
        <dbReference type="ARBA" id="ARBA00022515"/>
    </source>
</evidence>
<evidence type="ECO:0000256" key="8">
    <source>
        <dbReference type="ARBA" id="ARBA00022833"/>
    </source>
</evidence>
<dbReference type="RefSeq" id="WP_136551953.1">
    <property type="nucleotide sequence ID" value="NZ_STGJ01000005.1"/>
</dbReference>
<dbReference type="Proteomes" id="UP000308891">
    <property type="component" value="Unassembled WGS sequence"/>
</dbReference>
<evidence type="ECO:0000313" key="16">
    <source>
        <dbReference type="EMBL" id="TIC84682.1"/>
    </source>
</evidence>
<comment type="function">
    <text evidence="12 13">RNA polymerase that catalyzes the synthesis of short RNA molecules used as primers for DNA polymerase during DNA replication.</text>
</comment>
<name>A0A4T0UZM5_9NEIS</name>
<dbReference type="InterPro" id="IPR002694">
    <property type="entry name" value="Znf_CHC2"/>
</dbReference>
<dbReference type="GO" id="GO:0003677">
    <property type="term" value="F:DNA binding"/>
    <property type="evidence" value="ECO:0007669"/>
    <property type="project" value="UniProtKB-KW"/>
</dbReference>
<dbReference type="InterPro" id="IPR034151">
    <property type="entry name" value="TOPRIM_DnaG_bac"/>
</dbReference>
<dbReference type="PANTHER" id="PTHR30313">
    <property type="entry name" value="DNA PRIMASE"/>
    <property type="match status" value="1"/>
</dbReference>
<keyword evidence="3 12" id="KW-0808">Transferase</keyword>
<dbReference type="FunFam" id="3.40.1360.10:FF:000002">
    <property type="entry name" value="DNA primase"/>
    <property type="match status" value="1"/>
</dbReference>
<keyword evidence="7 12" id="KW-0863">Zinc-finger</keyword>
<dbReference type="Pfam" id="PF10410">
    <property type="entry name" value="DnaB_bind"/>
    <property type="match status" value="1"/>
</dbReference>
<dbReference type="SUPFAM" id="SSF56731">
    <property type="entry name" value="DNA primase core"/>
    <property type="match status" value="1"/>
</dbReference>
<evidence type="ECO:0000256" key="3">
    <source>
        <dbReference type="ARBA" id="ARBA00022679"/>
    </source>
</evidence>
<dbReference type="NCBIfam" id="TIGR01391">
    <property type="entry name" value="dnaG"/>
    <property type="match status" value="1"/>
</dbReference>
<keyword evidence="2 12" id="KW-0639">Primosome</keyword>
<dbReference type="Pfam" id="PF01807">
    <property type="entry name" value="Zn_ribbon_DnaG"/>
    <property type="match status" value="1"/>
</dbReference>
<evidence type="ECO:0000256" key="9">
    <source>
        <dbReference type="ARBA" id="ARBA00022842"/>
    </source>
</evidence>
<keyword evidence="10 12" id="KW-0238">DNA-binding</keyword>
<dbReference type="Pfam" id="PF13155">
    <property type="entry name" value="Toprim_2"/>
    <property type="match status" value="1"/>
</dbReference>
<evidence type="ECO:0000256" key="13">
    <source>
        <dbReference type="PIRNR" id="PIRNR002811"/>
    </source>
</evidence>
<evidence type="ECO:0000313" key="17">
    <source>
        <dbReference type="Proteomes" id="UP000308891"/>
    </source>
</evidence>
<dbReference type="Gene3D" id="1.20.50.20">
    <property type="entry name" value="DnaG, RNA polymerase domain, helical bundle"/>
    <property type="match status" value="1"/>
</dbReference>
<keyword evidence="17" id="KW-1185">Reference proteome</keyword>
<evidence type="ECO:0000256" key="12">
    <source>
        <dbReference type="HAMAP-Rule" id="MF_00974"/>
    </source>
</evidence>
<dbReference type="EMBL" id="STGJ01000005">
    <property type="protein sequence ID" value="TIC84682.1"/>
    <property type="molecule type" value="Genomic_DNA"/>
</dbReference>
<dbReference type="CDD" id="cd03364">
    <property type="entry name" value="TOPRIM_DnaG_primases"/>
    <property type="match status" value="1"/>
</dbReference>
<comment type="similarity">
    <text evidence="12 13">Belongs to the DnaG primase family.</text>
</comment>
<gene>
    <name evidence="12" type="primary">dnaG</name>
    <name evidence="16" type="ORF">E5K04_05785</name>
</gene>
<keyword evidence="5 12" id="KW-0235">DNA replication</keyword>
<organism evidence="16 17">
    <name type="scientific">Crenobacter intestini</name>
    <dbReference type="NCBI Taxonomy" id="2563443"/>
    <lineage>
        <taxon>Bacteria</taxon>
        <taxon>Pseudomonadati</taxon>
        <taxon>Pseudomonadota</taxon>
        <taxon>Betaproteobacteria</taxon>
        <taxon>Neisseriales</taxon>
        <taxon>Neisseriaceae</taxon>
        <taxon>Crenobacter</taxon>
    </lineage>
</organism>
<dbReference type="InterPro" id="IPR006171">
    <property type="entry name" value="TOPRIM_dom"/>
</dbReference>
<dbReference type="Gene3D" id="1.10.860.10">
    <property type="entry name" value="DNAb Helicase, Chain A"/>
    <property type="match status" value="1"/>
</dbReference>
<dbReference type="GO" id="GO:0000428">
    <property type="term" value="C:DNA-directed RNA polymerase complex"/>
    <property type="evidence" value="ECO:0007669"/>
    <property type="project" value="UniProtKB-KW"/>
</dbReference>
<dbReference type="SMART" id="SM00766">
    <property type="entry name" value="DnaG_DnaB_bind"/>
    <property type="match status" value="1"/>
</dbReference>
<keyword evidence="4 12" id="KW-0548">Nucleotidyltransferase</keyword>
<dbReference type="OrthoDB" id="9803773at2"/>
<comment type="caution">
    <text evidence="16">The sequence shown here is derived from an EMBL/GenBank/DDBJ whole genome shotgun (WGS) entry which is preliminary data.</text>
</comment>
<keyword evidence="8 12" id="KW-0862">Zinc</keyword>
<evidence type="ECO:0000256" key="6">
    <source>
        <dbReference type="ARBA" id="ARBA00022723"/>
    </source>
</evidence>
<comment type="catalytic activity">
    <reaction evidence="12">
        <text>ssDNA + n NTP = ssDNA/pppN(pN)n-1 hybrid + (n-1) diphosphate.</text>
        <dbReference type="EC" id="2.7.7.101"/>
    </reaction>
</comment>
<dbReference type="Gene3D" id="3.40.1360.10">
    <property type="match status" value="1"/>
</dbReference>
<dbReference type="InterPro" id="IPR037068">
    <property type="entry name" value="DNA_primase_core_N_sf"/>
</dbReference>
<dbReference type="GO" id="GO:1990077">
    <property type="term" value="C:primosome complex"/>
    <property type="evidence" value="ECO:0007669"/>
    <property type="project" value="UniProtKB-KW"/>
</dbReference>
<dbReference type="InterPro" id="IPR050219">
    <property type="entry name" value="DnaG_primase"/>
</dbReference>
<dbReference type="Gene3D" id="3.90.580.10">
    <property type="entry name" value="Zinc finger, CHC2-type domain"/>
    <property type="match status" value="1"/>
</dbReference>
<dbReference type="PANTHER" id="PTHR30313:SF2">
    <property type="entry name" value="DNA PRIMASE"/>
    <property type="match status" value="1"/>
</dbReference>
<evidence type="ECO:0000256" key="4">
    <source>
        <dbReference type="ARBA" id="ARBA00022695"/>
    </source>
</evidence>
<dbReference type="FunFam" id="3.90.580.10:FF:000001">
    <property type="entry name" value="DNA primase"/>
    <property type="match status" value="1"/>
</dbReference>
<dbReference type="SUPFAM" id="SSF117023">
    <property type="entry name" value="DNA primase DnaG, C-terminal domain"/>
    <property type="match status" value="1"/>
</dbReference>
<protein>
    <recommendedName>
        <fullName evidence="12 13">DNA primase</fullName>
        <ecNumber evidence="12">2.7.7.101</ecNumber>
    </recommendedName>
</protein>
<proteinExistence type="inferred from homology"/>
<evidence type="ECO:0000256" key="5">
    <source>
        <dbReference type="ARBA" id="ARBA00022705"/>
    </source>
</evidence>
<dbReference type="SMART" id="SM00493">
    <property type="entry name" value="TOPRIM"/>
    <property type="match status" value="1"/>
</dbReference>
<evidence type="ECO:0000256" key="10">
    <source>
        <dbReference type="ARBA" id="ARBA00023125"/>
    </source>
</evidence>
<keyword evidence="6 12" id="KW-0479">Metal-binding</keyword>
<dbReference type="InterPro" id="IPR030846">
    <property type="entry name" value="DnaG_bac"/>
</dbReference>
<dbReference type="InterPro" id="IPR013173">
    <property type="entry name" value="DNA_primase_DnaG_DnaB-bd_dom"/>
</dbReference>
<dbReference type="PIRSF" id="PIRSF002811">
    <property type="entry name" value="DnaG"/>
    <property type="match status" value="1"/>
</dbReference>
<keyword evidence="1 12" id="KW-0240">DNA-directed RNA polymerase</keyword>
<dbReference type="EC" id="2.7.7.101" evidence="12"/>
<evidence type="ECO:0000256" key="14">
    <source>
        <dbReference type="PIRSR" id="PIRSR002811-1"/>
    </source>
</evidence>
<dbReference type="SMART" id="SM00400">
    <property type="entry name" value="ZnF_CHCC"/>
    <property type="match status" value="1"/>
</dbReference>
<dbReference type="InterPro" id="IPR006295">
    <property type="entry name" value="DNA_primase_DnaG"/>
</dbReference>
<dbReference type="Gene3D" id="3.90.980.10">
    <property type="entry name" value="DNA primase, catalytic core, N-terminal domain"/>
    <property type="match status" value="1"/>
</dbReference>
<evidence type="ECO:0000256" key="11">
    <source>
        <dbReference type="ARBA" id="ARBA00023163"/>
    </source>
</evidence>
<accession>A0A4T0UZM5</accession>
<keyword evidence="11 12" id="KW-0804">Transcription</keyword>
<dbReference type="InterPro" id="IPR036977">
    <property type="entry name" value="DNA_primase_Znf_CHC2"/>
</dbReference>
<sequence>MIPQDFIDQLLSRVDIVDVVDRYVPLKKAGQNYLACCPFHKEKSPSFTVSPSKQFYHCFGCGAHGSAIGFVMEYQGLNFVDAVRLLADSLGMPVPEERRGDPVKERAARERRLSLEEMLASAAAFYKQQLKSSALAVSYLKGRGVTGEIAARYALGFAPDARIDAVQPLATLFPDYQDERLVEAGLVIAGDDGKRYDRFRARVMFPIRNQRGSIIGFGGRILSKEKSTHAPKYLNSPETPLFEKGRELYGLYEARQAIREQNRVLVVEGYMDVVALAQFGVGYAVATLGTATTGEHVRKLLRHADQVYFCFDGDAAGRKAAWRALENSLPQLVDGKALHFLFLPQEHDPDSYIRAHGAEAFERLLLEESLPLSAYFVREMTARVDMSTPEGHADLIRQATPMLGQIGAPALGFLIRKRLAELTGIDLSEFERLTGVEKPVAQGRREYRLPKQASRVMATSSVRQLVKWLLMNPEWAMQVAVPDSLPFAGDMACLVALIDRVQASERVPTSARLEEAFRGTPYETQIDTVLQQALRDPAEMANPDELDLDMFRDGVRRLLESCDDELFRQLSQRGLEHLSDEEKRLMQELMRRMAARTVHRPSE</sequence>
<dbReference type="AlphaFoldDB" id="A0A4T0UZM5"/>
<dbReference type="GO" id="GO:0003899">
    <property type="term" value="F:DNA-directed RNA polymerase activity"/>
    <property type="evidence" value="ECO:0007669"/>
    <property type="project" value="UniProtKB-UniRule"/>
</dbReference>
<dbReference type="Pfam" id="PF08275">
    <property type="entry name" value="DNAG_N"/>
    <property type="match status" value="1"/>
</dbReference>
<dbReference type="GO" id="GO:0006269">
    <property type="term" value="P:DNA replication, synthesis of primer"/>
    <property type="evidence" value="ECO:0007669"/>
    <property type="project" value="UniProtKB-UniRule"/>
</dbReference>
<dbReference type="GO" id="GO:0008270">
    <property type="term" value="F:zinc ion binding"/>
    <property type="evidence" value="ECO:0007669"/>
    <property type="project" value="UniProtKB-UniRule"/>
</dbReference>
<dbReference type="SUPFAM" id="SSF57783">
    <property type="entry name" value="Zinc beta-ribbon"/>
    <property type="match status" value="1"/>
</dbReference>
<feature type="zinc finger region" description="CHC2-type" evidence="12 14">
    <location>
        <begin position="37"/>
        <end position="61"/>
    </location>
</feature>
<feature type="domain" description="Toprim" evidence="15">
    <location>
        <begin position="262"/>
        <end position="344"/>
    </location>
</feature>
<evidence type="ECO:0000259" key="15">
    <source>
        <dbReference type="PROSITE" id="PS50880"/>
    </source>
</evidence>
<comment type="subunit">
    <text evidence="12">Monomer. Interacts with DnaB.</text>
</comment>
<comment type="cofactor">
    <cofactor evidence="12 13 14">
        <name>Zn(2+)</name>
        <dbReference type="ChEBI" id="CHEBI:29105"/>
    </cofactor>
    <text evidence="12 13 14">Binds 1 zinc ion per monomer.</text>
</comment>
<dbReference type="HAMAP" id="MF_00974">
    <property type="entry name" value="DNA_primase_DnaG"/>
    <property type="match status" value="1"/>
</dbReference>
<evidence type="ECO:0000256" key="7">
    <source>
        <dbReference type="ARBA" id="ARBA00022771"/>
    </source>
</evidence>